<gene>
    <name evidence="12" type="ORF">A2Y75_02660</name>
</gene>
<dbReference type="STRING" id="1797197.A2Y75_02660"/>
<dbReference type="SUPFAM" id="SSF54862">
    <property type="entry name" value="4Fe-4S ferredoxins"/>
    <property type="match status" value="1"/>
</dbReference>
<evidence type="ECO:0000256" key="7">
    <source>
        <dbReference type="ARBA" id="ARBA00023004"/>
    </source>
</evidence>
<dbReference type="SFLD" id="SFLDG01118">
    <property type="entry name" value="activating_enzymes__group_2"/>
    <property type="match status" value="1"/>
</dbReference>
<evidence type="ECO:0000256" key="3">
    <source>
        <dbReference type="ARBA" id="ARBA00022485"/>
    </source>
</evidence>
<evidence type="ECO:0000259" key="11">
    <source>
        <dbReference type="PROSITE" id="PS51918"/>
    </source>
</evidence>
<evidence type="ECO:0000256" key="4">
    <source>
        <dbReference type="ARBA" id="ARBA00022691"/>
    </source>
</evidence>
<dbReference type="EMBL" id="MELK01000038">
    <property type="protein sequence ID" value="OFW57067.1"/>
    <property type="molecule type" value="Genomic_DNA"/>
</dbReference>
<dbReference type="Pfam" id="PF00037">
    <property type="entry name" value="Fer4"/>
    <property type="match status" value="1"/>
</dbReference>
<dbReference type="PANTHER" id="PTHR30352:SF4">
    <property type="entry name" value="PYRUVATE FORMATE-LYASE 2-ACTIVATING ENZYME"/>
    <property type="match status" value="1"/>
</dbReference>
<name>A0A1F2WJP1_9ACTN</name>
<reference evidence="12 13" key="1">
    <citation type="journal article" date="2016" name="Nat. Commun.">
        <title>Thousands of microbial genomes shed light on interconnected biogeochemical processes in an aquifer system.</title>
        <authorList>
            <person name="Anantharaman K."/>
            <person name="Brown C.T."/>
            <person name="Hug L.A."/>
            <person name="Sharon I."/>
            <person name="Castelle C.J."/>
            <person name="Probst A.J."/>
            <person name="Thomas B.C."/>
            <person name="Singh A."/>
            <person name="Wilkins M.J."/>
            <person name="Karaoz U."/>
            <person name="Brodie E.L."/>
            <person name="Williams K.H."/>
            <person name="Hubbard S.S."/>
            <person name="Banfield J.F."/>
        </authorList>
    </citation>
    <scope>NUCLEOTIDE SEQUENCE [LARGE SCALE GENOMIC DNA]</scope>
</reference>
<evidence type="ECO:0000259" key="10">
    <source>
        <dbReference type="PROSITE" id="PS51379"/>
    </source>
</evidence>
<dbReference type="InterPro" id="IPR058240">
    <property type="entry name" value="rSAM_sf"/>
</dbReference>
<dbReference type="GO" id="GO:0051539">
    <property type="term" value="F:4 iron, 4 sulfur cluster binding"/>
    <property type="evidence" value="ECO:0007669"/>
    <property type="project" value="UniProtKB-KW"/>
</dbReference>
<dbReference type="PIRSF" id="PIRSF000371">
    <property type="entry name" value="PFL_act_enz"/>
    <property type="match status" value="1"/>
</dbReference>
<feature type="domain" description="Radical SAM core" evidence="11">
    <location>
        <begin position="21"/>
        <end position="299"/>
    </location>
</feature>
<evidence type="ECO:0000256" key="8">
    <source>
        <dbReference type="ARBA" id="ARBA00023014"/>
    </source>
</evidence>
<dbReference type="AlphaFoldDB" id="A0A1F2WJP1"/>
<dbReference type="Pfam" id="PF04055">
    <property type="entry name" value="Radical_SAM"/>
    <property type="match status" value="1"/>
</dbReference>
<evidence type="ECO:0000256" key="9">
    <source>
        <dbReference type="ARBA" id="ARBA00047365"/>
    </source>
</evidence>
<evidence type="ECO:0000256" key="2">
    <source>
        <dbReference type="ARBA" id="ARBA00009777"/>
    </source>
</evidence>
<organism evidence="12 13">
    <name type="scientific">Candidatus Solincola sediminis</name>
    <dbReference type="NCBI Taxonomy" id="1797199"/>
    <lineage>
        <taxon>Bacteria</taxon>
        <taxon>Bacillati</taxon>
        <taxon>Actinomycetota</taxon>
        <taxon>Candidatus Geothermincolia</taxon>
        <taxon>Candidatus Geothermincolales</taxon>
        <taxon>Candidatus Geothermincolaceae</taxon>
        <taxon>Candidatus Solincola</taxon>
    </lineage>
</organism>
<dbReference type="GO" id="GO:0046872">
    <property type="term" value="F:metal ion binding"/>
    <property type="evidence" value="ECO:0007669"/>
    <property type="project" value="UniProtKB-KW"/>
</dbReference>
<dbReference type="SFLD" id="SFLDS00029">
    <property type="entry name" value="Radical_SAM"/>
    <property type="match status" value="1"/>
</dbReference>
<evidence type="ECO:0000313" key="13">
    <source>
        <dbReference type="Proteomes" id="UP000177876"/>
    </source>
</evidence>
<dbReference type="PROSITE" id="PS51918">
    <property type="entry name" value="RADICAL_SAM"/>
    <property type="match status" value="1"/>
</dbReference>
<comment type="caution">
    <text evidence="12">The sequence shown here is derived from an EMBL/GenBank/DDBJ whole genome shotgun (WGS) entry which is preliminary data.</text>
</comment>
<dbReference type="NCBIfam" id="TIGR02494">
    <property type="entry name" value="PFLE_PFLC"/>
    <property type="match status" value="1"/>
</dbReference>
<dbReference type="PANTHER" id="PTHR30352">
    <property type="entry name" value="PYRUVATE FORMATE-LYASE-ACTIVATING ENZYME"/>
    <property type="match status" value="1"/>
</dbReference>
<dbReference type="Gene3D" id="3.80.30.10">
    <property type="entry name" value="pyruvate-formate lyase- activating enzyme"/>
    <property type="match status" value="1"/>
</dbReference>
<keyword evidence="7" id="KW-0408">Iron</keyword>
<comment type="similarity">
    <text evidence="2">Belongs to the organic radical-activating enzymes family.</text>
</comment>
<evidence type="ECO:0008006" key="14">
    <source>
        <dbReference type="Google" id="ProtNLM"/>
    </source>
</evidence>
<evidence type="ECO:0000256" key="5">
    <source>
        <dbReference type="ARBA" id="ARBA00022723"/>
    </source>
</evidence>
<dbReference type="InterPro" id="IPR034457">
    <property type="entry name" value="Organic_radical-activating"/>
</dbReference>
<keyword evidence="3" id="KW-0004">4Fe-4S</keyword>
<sequence>MPSEGAGLTGIVFNVQRYSTEDGPGIRSSVFLKGCPMRCEWCHNPEGLARNPELVWYEVRCIAARECLSACPTGALTLTPEGMVIARDKCDACGICEEACPAAALEIIGKIRTVEDVAREAARDRVFYEKSGGGVTLSGGEPGIQEEFSIALVSLLKEEGIHVAIDTCGGVGWNRLGPVLEAADMILYDLKTMDADAHLRYTGIPLEMVLDNARQAASSGKAMWVRTPAIPGYTDSEDNIRAISAFIREELPGVERYDILAFNNTCGAKYRRLDKVFSLAGEPLLSEEKMQRLADVALEEGVAVARWSGTISKGKGA</sequence>
<keyword evidence="6" id="KW-0560">Oxidoreductase</keyword>
<dbReference type="CDD" id="cd01335">
    <property type="entry name" value="Radical_SAM"/>
    <property type="match status" value="1"/>
</dbReference>
<dbReference type="SUPFAM" id="SSF102114">
    <property type="entry name" value="Radical SAM enzymes"/>
    <property type="match status" value="1"/>
</dbReference>
<feature type="domain" description="4Fe-4S ferredoxin-type" evidence="10">
    <location>
        <begin position="81"/>
        <end position="110"/>
    </location>
</feature>
<dbReference type="SFLD" id="SFLDG01066">
    <property type="entry name" value="organic_radical-activating_enz"/>
    <property type="match status" value="1"/>
</dbReference>
<comment type="cofactor">
    <cofactor evidence="1">
        <name>[4Fe-4S] cluster</name>
        <dbReference type="ChEBI" id="CHEBI:49883"/>
    </cofactor>
</comment>
<dbReference type="InterPro" id="IPR017896">
    <property type="entry name" value="4Fe4S_Fe-S-bd"/>
</dbReference>
<keyword evidence="5" id="KW-0479">Metal-binding</keyword>
<comment type="catalytic activity">
    <reaction evidence="9">
        <text>glycyl-[protein] + reduced [flavodoxin] + S-adenosyl-L-methionine = glycin-2-yl radical-[protein] + semiquinone [flavodoxin] + 5'-deoxyadenosine + L-methionine + H(+)</text>
        <dbReference type="Rhea" id="RHEA:61976"/>
        <dbReference type="Rhea" id="RHEA-COMP:10622"/>
        <dbReference type="Rhea" id="RHEA-COMP:14480"/>
        <dbReference type="Rhea" id="RHEA-COMP:15993"/>
        <dbReference type="Rhea" id="RHEA-COMP:15994"/>
        <dbReference type="ChEBI" id="CHEBI:15378"/>
        <dbReference type="ChEBI" id="CHEBI:17319"/>
        <dbReference type="ChEBI" id="CHEBI:29947"/>
        <dbReference type="ChEBI" id="CHEBI:32722"/>
        <dbReference type="ChEBI" id="CHEBI:57618"/>
        <dbReference type="ChEBI" id="CHEBI:57844"/>
        <dbReference type="ChEBI" id="CHEBI:59789"/>
        <dbReference type="ChEBI" id="CHEBI:140311"/>
    </reaction>
</comment>
<dbReference type="GO" id="GO:0016491">
    <property type="term" value="F:oxidoreductase activity"/>
    <property type="evidence" value="ECO:0007669"/>
    <property type="project" value="UniProtKB-KW"/>
</dbReference>
<evidence type="ECO:0000256" key="6">
    <source>
        <dbReference type="ARBA" id="ARBA00023002"/>
    </source>
</evidence>
<proteinExistence type="inferred from homology"/>
<feature type="domain" description="4Fe-4S ferredoxin-type" evidence="10">
    <location>
        <begin position="52"/>
        <end position="80"/>
    </location>
</feature>
<dbReference type="PROSITE" id="PS51379">
    <property type="entry name" value="4FE4S_FER_2"/>
    <property type="match status" value="2"/>
</dbReference>
<dbReference type="InterPro" id="IPR040074">
    <property type="entry name" value="BssD/PflA/YjjW"/>
</dbReference>
<dbReference type="InterPro" id="IPR012839">
    <property type="entry name" value="Organic_radical_activase"/>
</dbReference>
<dbReference type="InterPro" id="IPR007197">
    <property type="entry name" value="rSAM"/>
</dbReference>
<keyword evidence="4" id="KW-0949">S-adenosyl-L-methionine</keyword>
<evidence type="ECO:0000313" key="12">
    <source>
        <dbReference type="EMBL" id="OFW57067.1"/>
    </source>
</evidence>
<dbReference type="PROSITE" id="PS00198">
    <property type="entry name" value="4FE4S_FER_1"/>
    <property type="match status" value="1"/>
</dbReference>
<accession>A0A1F2WJP1</accession>
<dbReference type="InterPro" id="IPR017900">
    <property type="entry name" value="4Fe4S_Fe_S_CS"/>
</dbReference>
<dbReference type="InterPro" id="IPR001989">
    <property type="entry name" value="Radical_activat_CS"/>
</dbReference>
<dbReference type="Gene3D" id="3.30.70.20">
    <property type="match status" value="1"/>
</dbReference>
<dbReference type="Proteomes" id="UP000177876">
    <property type="component" value="Unassembled WGS sequence"/>
</dbReference>
<keyword evidence="8" id="KW-0411">Iron-sulfur</keyword>
<protein>
    <recommendedName>
        <fullName evidence="14">Glycyl-radical enzyme activating protein</fullName>
    </recommendedName>
</protein>
<evidence type="ECO:0000256" key="1">
    <source>
        <dbReference type="ARBA" id="ARBA00001966"/>
    </source>
</evidence>
<dbReference type="PROSITE" id="PS01087">
    <property type="entry name" value="RADICAL_ACTIVATING"/>
    <property type="match status" value="1"/>
</dbReference>